<evidence type="ECO:0000313" key="4">
    <source>
        <dbReference type="EMBL" id="EFY92433.1"/>
    </source>
</evidence>
<evidence type="ECO:0000256" key="2">
    <source>
        <dbReference type="ARBA" id="ARBA00022801"/>
    </source>
</evidence>
<dbReference type="InterPro" id="IPR023631">
    <property type="entry name" value="Amidase_dom"/>
</dbReference>
<dbReference type="STRING" id="655827.E9DV09"/>
<dbReference type="InParanoid" id="E9DV09"/>
<name>E9DV09_METAQ</name>
<protein>
    <submittedName>
        <fullName evidence="4">Acetamidase</fullName>
    </submittedName>
</protein>
<keyword evidence="2" id="KW-0378">Hydrolase</keyword>
<dbReference type="GO" id="GO:0016787">
    <property type="term" value="F:hydrolase activity"/>
    <property type="evidence" value="ECO:0007669"/>
    <property type="project" value="UniProtKB-KW"/>
</dbReference>
<dbReference type="PANTHER" id="PTHR46072">
    <property type="entry name" value="AMIDASE-RELATED-RELATED"/>
    <property type="match status" value="1"/>
</dbReference>
<organism evidence="5">
    <name type="scientific">Metarhizium acridum (strain CQMa 102)</name>
    <dbReference type="NCBI Taxonomy" id="655827"/>
    <lineage>
        <taxon>Eukaryota</taxon>
        <taxon>Fungi</taxon>
        <taxon>Dikarya</taxon>
        <taxon>Ascomycota</taxon>
        <taxon>Pezizomycotina</taxon>
        <taxon>Sordariomycetes</taxon>
        <taxon>Hypocreomycetidae</taxon>
        <taxon>Hypocreales</taxon>
        <taxon>Clavicipitaceae</taxon>
        <taxon>Metarhizium</taxon>
    </lineage>
</organism>
<dbReference type="AlphaFoldDB" id="E9DV09"/>
<evidence type="ECO:0000256" key="1">
    <source>
        <dbReference type="ARBA" id="ARBA00009199"/>
    </source>
</evidence>
<evidence type="ECO:0000259" key="3">
    <source>
        <dbReference type="Pfam" id="PF01425"/>
    </source>
</evidence>
<reference evidence="4 5" key="1">
    <citation type="journal article" date="2011" name="PLoS Genet.">
        <title>Genome sequencing and comparative transcriptomics of the model entomopathogenic fungi Metarhizium anisopliae and M. acridum.</title>
        <authorList>
            <person name="Gao Q."/>
            <person name="Jin K."/>
            <person name="Ying S.H."/>
            <person name="Zhang Y."/>
            <person name="Xiao G."/>
            <person name="Shang Y."/>
            <person name="Duan Z."/>
            <person name="Hu X."/>
            <person name="Xie X.Q."/>
            <person name="Zhou G."/>
            <person name="Peng G."/>
            <person name="Luo Z."/>
            <person name="Huang W."/>
            <person name="Wang B."/>
            <person name="Fang W."/>
            <person name="Wang S."/>
            <person name="Zhong Y."/>
            <person name="Ma L.J."/>
            <person name="St Leger R.J."/>
            <person name="Zhao G.P."/>
            <person name="Pei Y."/>
            <person name="Feng M.G."/>
            <person name="Xia Y."/>
            <person name="Wang C."/>
        </authorList>
    </citation>
    <scope>NUCLEOTIDE SEQUENCE [LARGE SCALE GENOMIC DNA]</scope>
    <source>
        <strain evidence="4 5">CQMa 102</strain>
    </source>
</reference>
<dbReference type="PANTHER" id="PTHR46072:SF11">
    <property type="entry name" value="AMIDASE-RELATED"/>
    <property type="match status" value="1"/>
</dbReference>
<dbReference type="OrthoDB" id="6428749at2759"/>
<accession>E9DV09</accession>
<dbReference type="EMBL" id="GL698475">
    <property type="protein sequence ID" value="EFY92433.1"/>
    <property type="molecule type" value="Genomic_DNA"/>
</dbReference>
<dbReference type="InterPro" id="IPR036928">
    <property type="entry name" value="AS_sf"/>
</dbReference>
<feature type="domain" description="Amidase" evidence="3">
    <location>
        <begin position="14"/>
        <end position="82"/>
    </location>
</feature>
<dbReference type="HOGENOM" id="CLU_739836_0_0_1"/>
<keyword evidence="5" id="KW-1185">Reference proteome</keyword>
<sequence>MLRLSSGEITAEKLVTAICKRATAATWLANFLTEMNIVGAINRAKELDRILNETGKTVGPLHGLPMTIQDTEDFKGFDTSCGGREVFTEGRSGRSMTVQSLGWGSWATLLETFDSPAKVVSDAKSWEAQTLFMYPSPWMNVTAPKKPRIGVWNVESLNIYLHLFPPVLRGYKTAQSRLRAAVFELVEFTPPDMSQLNTRLVNLTVAMNMAWNSSGMPLDALLSVTAANTALPWDTWHDTTYTSIYSCVDWPGISLQLGLTVDKNIDQKYSNFGPFSKEDARLESLYDPEAFHGLPLSLRLAARKFEDEKLLAIAELLHPVMKGVIPRAANADRSTLIEDYAKSESSSRIPISWSSCMRGQTCLLERATITNKSI</sequence>
<proteinExistence type="inferred from homology"/>
<dbReference type="eggNOG" id="KOG1212">
    <property type="taxonomic scope" value="Eukaryota"/>
</dbReference>
<comment type="similarity">
    <text evidence="1">Belongs to the amidase family.</text>
</comment>
<dbReference type="Gene3D" id="3.90.1300.10">
    <property type="entry name" value="Amidase signature (AS) domain"/>
    <property type="match status" value="2"/>
</dbReference>
<dbReference type="Proteomes" id="UP000002499">
    <property type="component" value="Unassembled WGS sequence"/>
</dbReference>
<dbReference type="SUPFAM" id="SSF75304">
    <property type="entry name" value="Amidase signature (AS) enzymes"/>
    <property type="match status" value="1"/>
</dbReference>
<evidence type="ECO:0000313" key="5">
    <source>
        <dbReference type="Proteomes" id="UP000002499"/>
    </source>
</evidence>
<gene>
    <name evidence="4" type="ORF">MAC_01399</name>
</gene>
<dbReference type="Pfam" id="PF01425">
    <property type="entry name" value="Amidase"/>
    <property type="match status" value="1"/>
</dbReference>